<dbReference type="Proteomes" id="UP000887540">
    <property type="component" value="Unplaced"/>
</dbReference>
<proteinExistence type="predicted"/>
<dbReference type="AlphaFoldDB" id="A0A914E815"/>
<organism evidence="1 2">
    <name type="scientific">Acrobeloides nanus</name>
    <dbReference type="NCBI Taxonomy" id="290746"/>
    <lineage>
        <taxon>Eukaryota</taxon>
        <taxon>Metazoa</taxon>
        <taxon>Ecdysozoa</taxon>
        <taxon>Nematoda</taxon>
        <taxon>Chromadorea</taxon>
        <taxon>Rhabditida</taxon>
        <taxon>Tylenchina</taxon>
        <taxon>Cephalobomorpha</taxon>
        <taxon>Cephaloboidea</taxon>
        <taxon>Cephalobidae</taxon>
        <taxon>Acrobeloides</taxon>
    </lineage>
</organism>
<reference evidence="2" key="1">
    <citation type="submission" date="2022-11" db="UniProtKB">
        <authorList>
            <consortium name="WormBaseParasite"/>
        </authorList>
    </citation>
    <scope>IDENTIFICATION</scope>
</reference>
<dbReference type="Gene3D" id="3.30.200.20">
    <property type="entry name" value="Phosphorylase Kinase, domain 1"/>
    <property type="match status" value="1"/>
</dbReference>
<keyword evidence="1" id="KW-1185">Reference proteome</keyword>
<protein>
    <submittedName>
        <fullName evidence="2">Protein kinase domain-containing protein</fullName>
    </submittedName>
</protein>
<dbReference type="WBParaSite" id="ACRNAN_scaffold6377.g29361.t1">
    <property type="protein sequence ID" value="ACRNAN_scaffold6377.g29361.t1"/>
    <property type="gene ID" value="ACRNAN_scaffold6377.g29361"/>
</dbReference>
<accession>A0A914E815</accession>
<evidence type="ECO:0000313" key="1">
    <source>
        <dbReference type="Proteomes" id="UP000887540"/>
    </source>
</evidence>
<sequence length="75" mass="8811">MTAFERYQRTKNEERLYEDNWFVNPNLLNLHFDKILGKGAFATIYKGVLKGESPLYQIHKSIATQKFQDCENAVK</sequence>
<name>A0A914E815_9BILA</name>
<evidence type="ECO:0000313" key="2">
    <source>
        <dbReference type="WBParaSite" id="ACRNAN_scaffold6377.g29361.t1"/>
    </source>
</evidence>